<evidence type="ECO:0000313" key="2">
    <source>
        <dbReference type="Proteomes" id="UP000785679"/>
    </source>
</evidence>
<dbReference type="AlphaFoldDB" id="A0A8J8NSJ2"/>
<organism evidence="1 2">
    <name type="scientific">Halteria grandinella</name>
    <dbReference type="NCBI Taxonomy" id="5974"/>
    <lineage>
        <taxon>Eukaryota</taxon>
        <taxon>Sar</taxon>
        <taxon>Alveolata</taxon>
        <taxon>Ciliophora</taxon>
        <taxon>Intramacronucleata</taxon>
        <taxon>Spirotrichea</taxon>
        <taxon>Stichotrichia</taxon>
        <taxon>Sporadotrichida</taxon>
        <taxon>Halteriidae</taxon>
        <taxon>Halteria</taxon>
    </lineage>
</organism>
<comment type="caution">
    <text evidence="1">The sequence shown here is derived from an EMBL/GenBank/DDBJ whole genome shotgun (WGS) entry which is preliminary data.</text>
</comment>
<sequence>MSMRCRRSDQLEIKEVEQMIPLDYRDLKMTDNMEPDSIHDLVKLRFEQMMSEGIKRFRVIASTPIQKQVLKQAVSLIKEKFQDLAKDKPQITLRLMKNDLALLKLQSYMEI</sequence>
<reference evidence="1" key="1">
    <citation type="submission" date="2019-06" db="EMBL/GenBank/DDBJ databases">
        <authorList>
            <person name="Zheng W."/>
        </authorList>
    </citation>
    <scope>NUCLEOTIDE SEQUENCE</scope>
    <source>
        <strain evidence="1">QDHG01</strain>
    </source>
</reference>
<name>A0A8J8NSJ2_HALGN</name>
<protein>
    <submittedName>
        <fullName evidence="1">Uncharacterized protein</fullName>
    </submittedName>
</protein>
<evidence type="ECO:0000313" key="1">
    <source>
        <dbReference type="EMBL" id="TNV80836.1"/>
    </source>
</evidence>
<accession>A0A8J8NSJ2</accession>
<dbReference type="Proteomes" id="UP000785679">
    <property type="component" value="Unassembled WGS sequence"/>
</dbReference>
<proteinExistence type="predicted"/>
<keyword evidence="2" id="KW-1185">Reference proteome</keyword>
<gene>
    <name evidence="1" type="ORF">FGO68_gene14379</name>
</gene>
<dbReference type="EMBL" id="RRYP01006956">
    <property type="protein sequence ID" value="TNV80836.1"/>
    <property type="molecule type" value="Genomic_DNA"/>
</dbReference>